<evidence type="ECO:0000256" key="4">
    <source>
        <dbReference type="ARBA" id="ARBA00022771"/>
    </source>
</evidence>
<evidence type="ECO:0000313" key="12">
    <source>
        <dbReference type="EMBL" id="CAB3241130.1"/>
    </source>
</evidence>
<keyword evidence="4 9" id="KW-0863">Zinc-finger</keyword>
<comment type="subcellular location">
    <subcellularLocation>
        <location evidence="1">Nucleus</location>
    </subcellularLocation>
</comment>
<keyword evidence="6" id="KW-0539">Nucleus</keyword>
<dbReference type="PROSITE" id="PS50158">
    <property type="entry name" value="ZF_CCHC"/>
    <property type="match status" value="2"/>
</dbReference>
<gene>
    <name evidence="12" type="ORF">APLA_LOCUS9454</name>
</gene>
<dbReference type="GO" id="GO:0071036">
    <property type="term" value="P:nuclear polyadenylation-dependent snoRNA catabolic process"/>
    <property type="evidence" value="ECO:0007669"/>
    <property type="project" value="TreeGrafter"/>
</dbReference>
<dbReference type="Proteomes" id="UP000494256">
    <property type="component" value="Unassembled WGS sequence"/>
</dbReference>
<dbReference type="GO" id="GO:0071037">
    <property type="term" value="P:nuclear polyadenylation-dependent snRNA catabolic process"/>
    <property type="evidence" value="ECO:0007669"/>
    <property type="project" value="TreeGrafter"/>
</dbReference>
<dbReference type="EMBL" id="CADEBD010000309">
    <property type="protein sequence ID" value="CAB3241130.1"/>
    <property type="molecule type" value="Genomic_DNA"/>
</dbReference>
<dbReference type="GO" id="GO:0071035">
    <property type="term" value="P:nuclear polyadenylation-dependent rRNA catabolic process"/>
    <property type="evidence" value="ECO:0007669"/>
    <property type="project" value="TreeGrafter"/>
</dbReference>
<feature type="region of interest" description="Disordered" evidence="10">
    <location>
        <begin position="18"/>
        <end position="49"/>
    </location>
</feature>
<feature type="region of interest" description="Disordered" evidence="10">
    <location>
        <begin position="173"/>
        <end position="214"/>
    </location>
</feature>
<feature type="compositionally biased region" description="Low complexity" evidence="10">
    <location>
        <begin position="695"/>
        <end position="709"/>
    </location>
</feature>
<dbReference type="AlphaFoldDB" id="A0A8S1A2I8"/>
<reference evidence="12 13" key="1">
    <citation type="submission" date="2020-04" db="EMBL/GenBank/DDBJ databases">
        <authorList>
            <person name="Wallbank WR R."/>
            <person name="Pardo Diaz C."/>
            <person name="Kozak K."/>
            <person name="Martin S."/>
            <person name="Jiggins C."/>
            <person name="Moest M."/>
            <person name="Warren A I."/>
            <person name="Byers J.R.P. K."/>
            <person name="Montejo-Kovacevich G."/>
            <person name="Yen C E."/>
        </authorList>
    </citation>
    <scope>NUCLEOTIDE SEQUENCE [LARGE SCALE GENOMIC DNA]</scope>
</reference>
<dbReference type="InterPro" id="IPR001878">
    <property type="entry name" value="Znf_CCHC"/>
</dbReference>
<feature type="domain" description="CCHC-type" evidence="11">
    <location>
        <begin position="609"/>
        <end position="624"/>
    </location>
</feature>
<evidence type="ECO:0000256" key="10">
    <source>
        <dbReference type="SAM" id="MobiDB-lite"/>
    </source>
</evidence>
<comment type="caution">
    <text evidence="12">The sequence shown here is derived from an EMBL/GenBank/DDBJ whole genome shotgun (WGS) entry which is preliminary data.</text>
</comment>
<dbReference type="GO" id="GO:0071038">
    <property type="term" value="P:TRAMP-dependent tRNA surveillance pathway"/>
    <property type="evidence" value="ECO:0007669"/>
    <property type="project" value="TreeGrafter"/>
</dbReference>
<dbReference type="InterPro" id="IPR036875">
    <property type="entry name" value="Znf_CCHC_sf"/>
</dbReference>
<dbReference type="Gene3D" id="4.10.60.10">
    <property type="entry name" value="Zinc finger, CCHC-type"/>
    <property type="match status" value="2"/>
</dbReference>
<feature type="domain" description="CCHC-type" evidence="11">
    <location>
        <begin position="566"/>
        <end position="581"/>
    </location>
</feature>
<evidence type="ECO:0000256" key="9">
    <source>
        <dbReference type="PROSITE-ProRule" id="PRU00047"/>
    </source>
</evidence>
<feature type="region of interest" description="Disordered" evidence="10">
    <location>
        <begin position="65"/>
        <end position="117"/>
    </location>
</feature>
<evidence type="ECO:0000256" key="3">
    <source>
        <dbReference type="ARBA" id="ARBA00022737"/>
    </source>
</evidence>
<evidence type="ECO:0000256" key="2">
    <source>
        <dbReference type="ARBA" id="ARBA00022723"/>
    </source>
</evidence>
<evidence type="ECO:0000256" key="5">
    <source>
        <dbReference type="ARBA" id="ARBA00022833"/>
    </source>
</evidence>
<proteinExistence type="predicted"/>
<sequence length="1182" mass="134261">MEEELNEHDLEERLYAMLHHVDESEGNSTSNQNHHDASQIVENAPKSTVRRYWRTSEPTTLYQKVNTPKEPLNASLKVNTPKEPLNASLNNNKSDLNQTNQTPKPKEEKCESPKSSPLVDLSIFQSPVSQNIKRTIEIIEDDYEDQVLLESSDEDEVIEVALPPKPTITIESSDEDELTIIDPNSPTKHHSNPDSKAVCSGERDVSASPAPSAVSSVSDEFIRGDCIALNISSRHQDNPSFDFSLHGSDLLVQSTPSKKKKKKKTKEAVTSTPVATVMQAKATPNDECFATPKSKAKNKKQKTKLYAVTEKSIPNADIYDSDSNQSIETNKNRNSYIVTEKSLPNTDVYESDSNLSECAKEIPKQSKHNDGTTSDSSLSPEVDNEEITETTKKNDDTTITNASFETISIVDLTDNDTDITVDKINDSDITENIVMGNVSGFNTTEEYENLSMSDNNVSKFGSTKIPSILNEDLDFYNLKDKDKGCKRRKYSLTTLRAEMEKFYNESWGGENFNHREIQKNMSRDKNLWVIDPKDRMPSLTKRKVICNYCNRPGHRDDTCRMKPPVCYMCGLTGHLEPRCPSKICVNCGSPNQMYSTMCRNCCNWGQLTCSECGQNGHPASHCPDLWRRYHNTIDNNTPLERCGQPKKHYQLYCSGCTRRGHLVHTCRVTLPFAGFAVNSPYVCIYRPLYPPTPNTPNTNQKKQNKNSSQDLHTIPPTTPHRQDRNKRQSKSPTTHETHMNKKRITMSPCEENDLRNTKSPVNTPQSKTSTSKDDETKKDQSKTPNESAKTQGTVEKALNFIPLFSANHDKKGNIIQDNEVSDTSEVVTSARIYVTNEIIDKLKTEEGKEWLKNMSERYNVDVENTDIISFLSIKGKTADQDAFQSQLRDWFKPPPSAETIKPSTEKEVQDAKLDQYASVIPKNRNNLLRQLSKALESLKEDLGDPSALYKELKYLQNRQQNLLKQKVVNPKQLTNNRVHINQMLKRLNMVLLGQAGLADGSEHLTELYSFQEKLMNSRQKNIPTELRKEIGEHYKFIFTACPRNDYIDLLKKYHISNQTALLKKKKKKTLKLKPKVNRLQKKVNSIPTQPLQNGGNVEKQVGREEKLGQNNNPHMMQKMAFYHKRLLSTRPIGAALKKTRIDLVRKLHSFIASMFRKENMSSKALKKMRKTQEQAQLFLSNV</sequence>
<protein>
    <recommendedName>
        <fullName evidence="7">Zinc finger CCHC domain-containing protein 7</fullName>
    </recommendedName>
    <alternativeName>
        <fullName evidence="8">TRAMP-like complex RNA-binding factor ZCCHC7</fullName>
    </alternativeName>
</protein>
<evidence type="ECO:0000256" key="8">
    <source>
        <dbReference type="ARBA" id="ARBA00043023"/>
    </source>
</evidence>
<feature type="compositionally biased region" description="Basic and acidic residues" evidence="10">
    <location>
        <begin position="770"/>
        <end position="781"/>
    </location>
</feature>
<feature type="compositionally biased region" description="Basic and acidic residues" evidence="10">
    <location>
        <begin position="361"/>
        <end position="370"/>
    </location>
</feature>
<evidence type="ECO:0000259" key="11">
    <source>
        <dbReference type="PROSITE" id="PS50158"/>
    </source>
</evidence>
<evidence type="ECO:0000256" key="7">
    <source>
        <dbReference type="ARBA" id="ARBA00041190"/>
    </source>
</evidence>
<evidence type="ECO:0000313" key="13">
    <source>
        <dbReference type="Proteomes" id="UP000494256"/>
    </source>
</evidence>
<dbReference type="PANTHER" id="PTHR46543:SF1">
    <property type="entry name" value="ZINC FINGER CCHC DOMAIN-CONTAINING PROTEIN 7"/>
    <property type="match status" value="1"/>
</dbReference>
<name>A0A8S1A2I8_ARCPL</name>
<keyword evidence="2" id="KW-0479">Metal-binding</keyword>
<dbReference type="GO" id="GO:0031499">
    <property type="term" value="C:TRAMP complex"/>
    <property type="evidence" value="ECO:0007669"/>
    <property type="project" value="TreeGrafter"/>
</dbReference>
<dbReference type="GO" id="GO:0008270">
    <property type="term" value="F:zinc ion binding"/>
    <property type="evidence" value="ECO:0007669"/>
    <property type="project" value="UniProtKB-KW"/>
</dbReference>
<dbReference type="GO" id="GO:0071031">
    <property type="term" value="P:nuclear mRNA surveillance of mRNA 3'-end processing"/>
    <property type="evidence" value="ECO:0007669"/>
    <property type="project" value="TreeGrafter"/>
</dbReference>
<dbReference type="SMART" id="SM00343">
    <property type="entry name" value="ZnF_C2HC"/>
    <property type="match status" value="4"/>
</dbReference>
<feature type="compositionally biased region" description="Polar residues" evidence="10">
    <location>
        <begin position="87"/>
        <end position="102"/>
    </location>
</feature>
<dbReference type="SUPFAM" id="SSF57756">
    <property type="entry name" value="Retrovirus zinc finger-like domains"/>
    <property type="match status" value="1"/>
</dbReference>
<feature type="compositionally biased region" description="Polar residues" evidence="10">
    <location>
        <begin position="784"/>
        <end position="793"/>
    </location>
</feature>
<evidence type="ECO:0000256" key="1">
    <source>
        <dbReference type="ARBA" id="ARBA00004123"/>
    </source>
</evidence>
<feature type="region of interest" description="Disordered" evidence="10">
    <location>
        <begin position="361"/>
        <end position="394"/>
    </location>
</feature>
<accession>A0A8S1A2I8</accession>
<dbReference type="GO" id="GO:0071039">
    <property type="term" value="P:nuclear polyadenylation-dependent CUT catabolic process"/>
    <property type="evidence" value="ECO:0007669"/>
    <property type="project" value="TreeGrafter"/>
</dbReference>
<keyword evidence="3" id="KW-0677">Repeat</keyword>
<dbReference type="InterPro" id="IPR051644">
    <property type="entry name" value="TRAMP_AT-DNA-binding"/>
</dbReference>
<evidence type="ECO:0000256" key="6">
    <source>
        <dbReference type="ARBA" id="ARBA00023242"/>
    </source>
</evidence>
<dbReference type="OrthoDB" id="2333384at2759"/>
<dbReference type="PANTHER" id="PTHR46543">
    <property type="entry name" value="ZINC FINGER CCHC DOMAIN-CONTAINING PROTEIN 7"/>
    <property type="match status" value="1"/>
</dbReference>
<keyword evidence="5" id="KW-0862">Zinc</keyword>
<organism evidence="12 13">
    <name type="scientific">Arctia plantaginis</name>
    <name type="common">Wood tiger moth</name>
    <name type="synonym">Phalaena plantaginis</name>
    <dbReference type="NCBI Taxonomy" id="874455"/>
    <lineage>
        <taxon>Eukaryota</taxon>
        <taxon>Metazoa</taxon>
        <taxon>Ecdysozoa</taxon>
        <taxon>Arthropoda</taxon>
        <taxon>Hexapoda</taxon>
        <taxon>Insecta</taxon>
        <taxon>Pterygota</taxon>
        <taxon>Neoptera</taxon>
        <taxon>Endopterygota</taxon>
        <taxon>Lepidoptera</taxon>
        <taxon>Glossata</taxon>
        <taxon>Ditrysia</taxon>
        <taxon>Noctuoidea</taxon>
        <taxon>Erebidae</taxon>
        <taxon>Arctiinae</taxon>
        <taxon>Arctia</taxon>
    </lineage>
</organism>
<dbReference type="GO" id="GO:0003723">
    <property type="term" value="F:RNA binding"/>
    <property type="evidence" value="ECO:0007669"/>
    <property type="project" value="TreeGrafter"/>
</dbReference>
<feature type="region of interest" description="Disordered" evidence="10">
    <location>
        <begin position="692"/>
        <end position="794"/>
    </location>
</feature>